<dbReference type="GO" id="GO:0006405">
    <property type="term" value="P:RNA export from nucleus"/>
    <property type="evidence" value="ECO:0007669"/>
    <property type="project" value="InterPro"/>
</dbReference>
<evidence type="ECO:0000313" key="2">
    <source>
        <dbReference type="EMBL" id="KAK3259645.1"/>
    </source>
</evidence>
<evidence type="ECO:0000313" key="3">
    <source>
        <dbReference type="Proteomes" id="UP001190700"/>
    </source>
</evidence>
<evidence type="ECO:0000256" key="1">
    <source>
        <dbReference type="SAM" id="MobiDB-lite"/>
    </source>
</evidence>
<dbReference type="Gene3D" id="2.130.10.10">
    <property type="entry name" value="YVTN repeat-like/Quinoprotein amine dehydrogenase"/>
    <property type="match status" value="1"/>
</dbReference>
<name>A0AAE0FH41_9CHLO</name>
<proteinExistence type="predicted"/>
<dbReference type="SUPFAM" id="SSF82171">
    <property type="entry name" value="DPP6 N-terminal domain-like"/>
    <property type="match status" value="1"/>
</dbReference>
<gene>
    <name evidence="2" type="ORF">CYMTET_31373</name>
</gene>
<dbReference type="InterPro" id="IPR015943">
    <property type="entry name" value="WD40/YVTN_repeat-like_dom_sf"/>
</dbReference>
<reference evidence="2 3" key="1">
    <citation type="journal article" date="2015" name="Genome Biol. Evol.">
        <title>Comparative Genomics of a Bacterivorous Green Alga Reveals Evolutionary Causalities and Consequences of Phago-Mixotrophic Mode of Nutrition.</title>
        <authorList>
            <person name="Burns J.A."/>
            <person name="Paasch A."/>
            <person name="Narechania A."/>
            <person name="Kim E."/>
        </authorList>
    </citation>
    <scope>NUCLEOTIDE SEQUENCE [LARGE SCALE GENOMIC DNA]</scope>
    <source>
        <strain evidence="2 3">PLY_AMNH</strain>
    </source>
</reference>
<keyword evidence="3" id="KW-1185">Reference proteome</keyword>
<feature type="region of interest" description="Disordered" evidence="1">
    <location>
        <begin position="69"/>
        <end position="121"/>
    </location>
</feature>
<sequence>MTSKADDSPIVFEEVGELSMGQFSEAGVSTHLVDTNDTQGIAVLGSDGGFTLWQMQSLFQVAMETKEVLQRTGQPRSTTSGSEASSTAQDEVLQRTGQPRSTTSGSEASSTAQDERDRPQSLECSAVSVKIEGVHFLAFSMDGSLLAACTHESLHLYDVHDLLHGAGAASQPVECRVVEPGEHVAQLRWSSQQLQLLVVTTRGHLFSLHPPSAPGLHSLAKPAPLAGGVHAVDWNPCGSLFVFASETQLRVRRAEEPSLDACALPLPDPEAAVCSISWALPSCLILGVETAAGRQMSSGAVVAPDSEHYLLEVTWQRHEELAVDESTLKICEVAGSRCPHPRPGALGQPFQCAAINLGWCSLVYFASTTAHVTVYQLMDKECEAGSPEAAAAPGALVVDLPLLSPILAETRVLGLAVSCPSATVRASVSLARARVRGCGSRAAVPERVRRAGRDDGISVFYEGPAEANGTA</sequence>
<dbReference type="InterPro" id="IPR044694">
    <property type="entry name" value="NUP214"/>
</dbReference>
<feature type="compositionally biased region" description="Low complexity" evidence="1">
    <location>
        <begin position="101"/>
        <end position="112"/>
    </location>
</feature>
<dbReference type="EMBL" id="LGRX02018588">
    <property type="protein sequence ID" value="KAK3259645.1"/>
    <property type="molecule type" value="Genomic_DNA"/>
</dbReference>
<protein>
    <submittedName>
        <fullName evidence="2">Uncharacterized protein</fullName>
    </submittedName>
</protein>
<organism evidence="2 3">
    <name type="scientific">Cymbomonas tetramitiformis</name>
    <dbReference type="NCBI Taxonomy" id="36881"/>
    <lineage>
        <taxon>Eukaryota</taxon>
        <taxon>Viridiplantae</taxon>
        <taxon>Chlorophyta</taxon>
        <taxon>Pyramimonadophyceae</taxon>
        <taxon>Pyramimonadales</taxon>
        <taxon>Pyramimonadaceae</taxon>
        <taxon>Cymbomonas</taxon>
    </lineage>
</organism>
<dbReference type="Proteomes" id="UP001190700">
    <property type="component" value="Unassembled WGS sequence"/>
</dbReference>
<accession>A0AAE0FH41</accession>
<comment type="caution">
    <text evidence="2">The sequence shown here is derived from an EMBL/GenBank/DDBJ whole genome shotgun (WGS) entry which is preliminary data.</text>
</comment>
<dbReference type="GO" id="GO:0017056">
    <property type="term" value="F:structural constituent of nuclear pore"/>
    <property type="evidence" value="ECO:0007669"/>
    <property type="project" value="InterPro"/>
</dbReference>
<dbReference type="PANTHER" id="PTHR34418:SF3">
    <property type="entry name" value="NUCLEAR PORE COMPLEX PROTEIN NUP214"/>
    <property type="match status" value="1"/>
</dbReference>
<dbReference type="AlphaFoldDB" id="A0AAE0FH41"/>
<feature type="compositionally biased region" description="Low complexity" evidence="1">
    <location>
        <begin position="77"/>
        <end position="88"/>
    </location>
</feature>
<dbReference type="PANTHER" id="PTHR34418">
    <property type="entry name" value="NUCLEAR PORE COMPLEX PROTEIN NUP214 ISOFORM X1"/>
    <property type="match status" value="1"/>
</dbReference>